<dbReference type="PANTHER" id="PTHR11002:SF76">
    <property type="entry name" value="CARBONIC ANHYDRASE"/>
    <property type="match status" value="1"/>
</dbReference>
<evidence type="ECO:0000256" key="4">
    <source>
        <dbReference type="ARBA" id="ARBA00022833"/>
    </source>
</evidence>
<feature type="binding site" evidence="7">
    <location>
        <position position="93"/>
    </location>
    <ligand>
        <name>Zn(2+)</name>
        <dbReference type="ChEBI" id="CHEBI:29105"/>
    </ligand>
</feature>
<dbReference type="SMR" id="A0A4P7NH05"/>
<dbReference type="GO" id="GO:0008270">
    <property type="term" value="F:zinc ion binding"/>
    <property type="evidence" value="ECO:0007669"/>
    <property type="project" value="UniProtKB-UniRule"/>
</dbReference>
<evidence type="ECO:0000256" key="7">
    <source>
        <dbReference type="PIRSR" id="PIRSR601765-1"/>
    </source>
</evidence>
<comment type="catalytic activity">
    <reaction evidence="6 8">
        <text>hydrogencarbonate + H(+) = CO2 + H2O</text>
        <dbReference type="Rhea" id="RHEA:10748"/>
        <dbReference type="ChEBI" id="CHEBI:15377"/>
        <dbReference type="ChEBI" id="CHEBI:15378"/>
        <dbReference type="ChEBI" id="CHEBI:16526"/>
        <dbReference type="ChEBI" id="CHEBI:17544"/>
        <dbReference type="EC" id="4.2.1.1"/>
    </reaction>
</comment>
<organism evidence="9 10">
    <name type="scientific">Pyricularia oryzae</name>
    <name type="common">Rice blast fungus</name>
    <name type="synonym">Magnaporthe oryzae</name>
    <dbReference type="NCBI Taxonomy" id="318829"/>
    <lineage>
        <taxon>Eukaryota</taxon>
        <taxon>Fungi</taxon>
        <taxon>Dikarya</taxon>
        <taxon>Ascomycota</taxon>
        <taxon>Pezizomycotina</taxon>
        <taxon>Sordariomycetes</taxon>
        <taxon>Sordariomycetidae</taxon>
        <taxon>Magnaporthales</taxon>
        <taxon>Pyriculariaceae</taxon>
        <taxon>Pyricularia</taxon>
    </lineage>
</organism>
<evidence type="ECO:0000256" key="8">
    <source>
        <dbReference type="RuleBase" id="RU003956"/>
    </source>
</evidence>
<dbReference type="InterPro" id="IPR001765">
    <property type="entry name" value="Carbonic_anhydrase"/>
</dbReference>
<evidence type="ECO:0000256" key="2">
    <source>
        <dbReference type="ARBA" id="ARBA00012925"/>
    </source>
</evidence>
<proteinExistence type="inferred from homology"/>
<sequence>MGMSDVSPRPGYKVTPCPANLIPRYETGKQEVLWIGCSDSGFEETTVLDMPLEQTLVVRDIANMALPEDTAAASGVQYAVDVLKVRHVVVCGHYECDVVKAVDQRRGLHGPWFSKIQELRAVSTPALQAVDQEHRDGRFVELNVVEQMKQIQKFPEIKRAMEERGLRIHGLVYSRTWNKAVKIELPGEERDWLNG</sequence>
<evidence type="ECO:0000256" key="1">
    <source>
        <dbReference type="ARBA" id="ARBA00006217"/>
    </source>
</evidence>
<protein>
    <recommendedName>
        <fullName evidence="2 8">Carbonic anhydrase</fullName>
        <ecNumber evidence="2 8">4.2.1.1</ecNumber>
    </recommendedName>
    <alternativeName>
        <fullName evidence="8">Carbonate dehydratase</fullName>
    </alternativeName>
</protein>
<gene>
    <name evidence="9" type="ORF">PoMZ_08116</name>
</gene>
<evidence type="ECO:0000313" key="9">
    <source>
        <dbReference type="EMBL" id="QBZ61170.1"/>
    </source>
</evidence>
<reference evidence="9 10" key="1">
    <citation type="journal article" date="2019" name="Mol. Biol. Evol.">
        <title>Blast fungal genomes show frequent chromosomal changes, gene gains and losses, and effector gene turnover.</title>
        <authorList>
            <person name="Gomez Luciano L.B."/>
            <person name="Jason Tsai I."/>
            <person name="Chuma I."/>
            <person name="Tosa Y."/>
            <person name="Chen Y.H."/>
            <person name="Li J.Y."/>
            <person name="Li M.Y."/>
            <person name="Jade Lu M.Y."/>
            <person name="Nakayashiki H."/>
            <person name="Li W.H."/>
        </authorList>
    </citation>
    <scope>NUCLEOTIDE SEQUENCE [LARGE SCALE GENOMIC DNA]</scope>
    <source>
        <strain evidence="9">MZ5-1-6</strain>
    </source>
</reference>
<dbReference type="GO" id="GO:0004089">
    <property type="term" value="F:carbonate dehydratase activity"/>
    <property type="evidence" value="ECO:0007669"/>
    <property type="project" value="UniProtKB-UniRule"/>
</dbReference>
<dbReference type="SUPFAM" id="SSF53056">
    <property type="entry name" value="beta-carbonic anhydrase, cab"/>
    <property type="match status" value="1"/>
</dbReference>
<dbReference type="GO" id="GO:0005737">
    <property type="term" value="C:cytoplasm"/>
    <property type="evidence" value="ECO:0007669"/>
    <property type="project" value="TreeGrafter"/>
</dbReference>
<dbReference type="EMBL" id="CP034207">
    <property type="protein sequence ID" value="QBZ61170.1"/>
    <property type="molecule type" value="Genomic_DNA"/>
</dbReference>
<keyword evidence="5 8" id="KW-0456">Lyase</keyword>
<comment type="similarity">
    <text evidence="1 8">Belongs to the beta-class carbonic anhydrase family.</text>
</comment>
<dbReference type="Gene3D" id="3.40.1050.10">
    <property type="entry name" value="Carbonic anhydrase"/>
    <property type="match status" value="1"/>
</dbReference>
<keyword evidence="4 7" id="KW-0862">Zinc</keyword>
<keyword evidence="3 7" id="KW-0479">Metal-binding</keyword>
<feature type="binding site" evidence="7">
    <location>
        <position position="96"/>
    </location>
    <ligand>
        <name>Zn(2+)</name>
        <dbReference type="ChEBI" id="CHEBI:29105"/>
    </ligand>
</feature>
<dbReference type="PANTHER" id="PTHR11002">
    <property type="entry name" value="CARBONIC ANHYDRASE"/>
    <property type="match status" value="1"/>
</dbReference>
<comment type="cofactor">
    <cofactor evidence="7">
        <name>Zn(2+)</name>
        <dbReference type="ChEBI" id="CHEBI:29105"/>
    </cofactor>
    <text evidence="7">Binds 1 zinc ion per subunit.</text>
</comment>
<evidence type="ECO:0000256" key="5">
    <source>
        <dbReference type="ARBA" id="ARBA00023239"/>
    </source>
</evidence>
<name>A0A4P7NH05_PYROR</name>
<feature type="binding site" evidence="7">
    <location>
        <position position="39"/>
    </location>
    <ligand>
        <name>Zn(2+)</name>
        <dbReference type="ChEBI" id="CHEBI:29105"/>
    </ligand>
</feature>
<dbReference type="GO" id="GO:0034599">
    <property type="term" value="P:cellular response to oxidative stress"/>
    <property type="evidence" value="ECO:0007669"/>
    <property type="project" value="TreeGrafter"/>
</dbReference>
<dbReference type="Proteomes" id="UP000294847">
    <property type="component" value="Chromosome 4"/>
</dbReference>
<dbReference type="GO" id="GO:0071244">
    <property type="term" value="P:cellular response to carbon dioxide"/>
    <property type="evidence" value="ECO:0007669"/>
    <property type="project" value="TreeGrafter"/>
</dbReference>
<evidence type="ECO:0000256" key="3">
    <source>
        <dbReference type="ARBA" id="ARBA00022723"/>
    </source>
</evidence>
<dbReference type="EC" id="4.2.1.1" evidence="2 8"/>
<evidence type="ECO:0000313" key="10">
    <source>
        <dbReference type="Proteomes" id="UP000294847"/>
    </source>
</evidence>
<accession>A0A4P7NH05</accession>
<dbReference type="CDD" id="cd00883">
    <property type="entry name" value="beta_CA_cladeA"/>
    <property type="match status" value="1"/>
</dbReference>
<comment type="function">
    <text evidence="8">Reversible hydration of carbon dioxide.</text>
</comment>
<dbReference type="SMART" id="SM00947">
    <property type="entry name" value="Pro_CA"/>
    <property type="match status" value="1"/>
</dbReference>
<dbReference type="OMA" id="FKECTML"/>
<evidence type="ECO:0000256" key="6">
    <source>
        <dbReference type="ARBA" id="ARBA00048348"/>
    </source>
</evidence>
<dbReference type="Pfam" id="PF00484">
    <property type="entry name" value="Pro_CA"/>
    <property type="match status" value="1"/>
</dbReference>
<dbReference type="AlphaFoldDB" id="A0A4P7NH05"/>
<dbReference type="InterPro" id="IPR036874">
    <property type="entry name" value="Carbonic_anhydrase_sf"/>
</dbReference>
<feature type="binding site" evidence="7">
    <location>
        <position position="37"/>
    </location>
    <ligand>
        <name>Zn(2+)</name>
        <dbReference type="ChEBI" id="CHEBI:29105"/>
    </ligand>
</feature>